<evidence type="ECO:0000259" key="13">
    <source>
        <dbReference type="Pfam" id="PF00291"/>
    </source>
</evidence>
<dbReference type="PANTHER" id="PTHR10314">
    <property type="entry name" value="CYSTATHIONINE BETA-SYNTHASE"/>
    <property type="match status" value="1"/>
</dbReference>
<evidence type="ECO:0000256" key="10">
    <source>
        <dbReference type="PIRSR" id="PIRSR605856-50"/>
    </source>
</evidence>
<dbReference type="CDD" id="cd01561">
    <property type="entry name" value="CBS_like"/>
    <property type="match status" value="1"/>
</dbReference>
<reference evidence="14 15" key="1">
    <citation type="submission" date="2020-01" db="EMBL/GenBank/DDBJ databases">
        <title>Whole genome sequence of Heliobacterium gestii DSM 11169.</title>
        <authorList>
            <person name="Kyndt J.A."/>
            <person name="Meyer T.E."/>
        </authorList>
    </citation>
    <scope>NUCLEOTIDE SEQUENCE [LARGE SCALE GENOMIC DNA]</scope>
    <source>
        <strain evidence="14 15">DSM 11169</strain>
    </source>
</reference>
<evidence type="ECO:0000256" key="5">
    <source>
        <dbReference type="ARBA" id="ARBA00022605"/>
    </source>
</evidence>
<evidence type="ECO:0000256" key="3">
    <source>
        <dbReference type="ARBA" id="ARBA00007103"/>
    </source>
</evidence>
<feature type="domain" description="Tryptophan synthase beta chain-like PALP" evidence="13">
    <location>
        <begin position="8"/>
        <end position="295"/>
    </location>
</feature>
<evidence type="ECO:0000256" key="11">
    <source>
        <dbReference type="PIRSR" id="PIRSR605856-51"/>
    </source>
</evidence>
<dbReference type="GO" id="GO:0004124">
    <property type="term" value="F:cysteine synthase activity"/>
    <property type="evidence" value="ECO:0007669"/>
    <property type="project" value="UniProtKB-UniRule"/>
</dbReference>
<accession>A0A845L7B5</accession>
<evidence type="ECO:0000256" key="7">
    <source>
        <dbReference type="ARBA" id="ARBA00022898"/>
    </source>
</evidence>
<dbReference type="InterPro" id="IPR001926">
    <property type="entry name" value="TrpB-like_PALP"/>
</dbReference>
<keyword evidence="6 12" id="KW-0808">Transferase</keyword>
<dbReference type="UniPathway" id="UPA00136">
    <property type="reaction ID" value="UER00200"/>
</dbReference>
<keyword evidence="7 10" id="KW-0663">Pyridoxal phosphate</keyword>
<feature type="binding site" evidence="10">
    <location>
        <begin position="179"/>
        <end position="183"/>
    </location>
    <ligand>
        <name>pyridoxal 5'-phosphate</name>
        <dbReference type="ChEBI" id="CHEBI:597326"/>
    </ligand>
</feature>
<comment type="caution">
    <text evidence="14">The sequence shown here is derived from an EMBL/GenBank/DDBJ whole genome shotgun (WGS) entry which is preliminary data.</text>
</comment>
<dbReference type="OrthoDB" id="9808024at2"/>
<sequence>MAKIANNITELIGKTPLVRLNRVAEGLEGDVVAKLEYFNPGGSVKDRIGYAMIKDAEEKGLLHKDSVIIEPTSGNTGIALSFVAAALGYRVILTMPETFSIERRNLLKAYGAELVLTPGTEGMKGAVRRAEELAAQIPNAFIPQQFNNPANPKIHRATTAEEIWADTDGKVDILVGGVGTGGTVTGVGEALKARKPGIQVVAVEPFDSPVLSGGQPGPHKIQGIGPGFVPQVLNLEVADEIFKVRNEEAFETSRRIAREEGILVGISSGAAAYAAIQIAKRPENAGKLIVAVLPDTGERYLSTPLFQEG</sequence>
<dbReference type="NCBIfam" id="TIGR01139">
    <property type="entry name" value="cysK"/>
    <property type="match status" value="1"/>
</dbReference>
<dbReference type="FunFam" id="3.40.50.1100:FF:000067">
    <property type="entry name" value="Cysteine synthase"/>
    <property type="match status" value="1"/>
</dbReference>
<gene>
    <name evidence="14" type="primary">cysK</name>
    <name evidence="14" type="ORF">GTO89_05990</name>
</gene>
<dbReference type="Proteomes" id="UP000471031">
    <property type="component" value="Unassembled WGS sequence"/>
</dbReference>
<dbReference type="InterPro" id="IPR036052">
    <property type="entry name" value="TrpB-like_PALP_sf"/>
</dbReference>
<comment type="similarity">
    <text evidence="3 12">Belongs to the cysteine synthase/cystathionine beta-synthase family.</text>
</comment>
<keyword evidence="8 12" id="KW-0198">Cysteine biosynthesis</keyword>
<protein>
    <recommendedName>
        <fullName evidence="4 12">Cysteine synthase</fullName>
        <ecNumber evidence="4 12">2.5.1.47</ecNumber>
    </recommendedName>
</protein>
<evidence type="ECO:0000256" key="1">
    <source>
        <dbReference type="ARBA" id="ARBA00001933"/>
    </source>
</evidence>
<evidence type="ECO:0000313" key="15">
    <source>
        <dbReference type="Proteomes" id="UP000471031"/>
    </source>
</evidence>
<comment type="pathway">
    <text evidence="2">Amino-acid biosynthesis; L-cysteine biosynthesis; L-cysteine from L-serine: step 2/2.</text>
</comment>
<dbReference type="InterPro" id="IPR001216">
    <property type="entry name" value="P-phosphate_BS"/>
</dbReference>
<comment type="catalytic activity">
    <reaction evidence="9 12">
        <text>O-acetyl-L-serine + hydrogen sulfide = L-cysteine + acetate</text>
        <dbReference type="Rhea" id="RHEA:14829"/>
        <dbReference type="ChEBI" id="CHEBI:29919"/>
        <dbReference type="ChEBI" id="CHEBI:30089"/>
        <dbReference type="ChEBI" id="CHEBI:35235"/>
        <dbReference type="ChEBI" id="CHEBI:58340"/>
        <dbReference type="EC" id="2.5.1.47"/>
    </reaction>
</comment>
<dbReference type="InterPro" id="IPR005856">
    <property type="entry name" value="Cys_synth"/>
</dbReference>
<dbReference type="EMBL" id="WXEX01000004">
    <property type="protein sequence ID" value="MZP42587.1"/>
    <property type="molecule type" value="Genomic_DNA"/>
</dbReference>
<evidence type="ECO:0000256" key="8">
    <source>
        <dbReference type="ARBA" id="ARBA00023192"/>
    </source>
</evidence>
<dbReference type="GO" id="GO:0006535">
    <property type="term" value="P:cysteine biosynthetic process from serine"/>
    <property type="evidence" value="ECO:0007669"/>
    <property type="project" value="UniProtKB-UniRule"/>
</dbReference>
<dbReference type="InterPro" id="IPR005859">
    <property type="entry name" value="CysK"/>
</dbReference>
<dbReference type="NCBIfam" id="TIGR01136">
    <property type="entry name" value="cysKM"/>
    <property type="match status" value="1"/>
</dbReference>
<keyword evidence="5 12" id="KW-0028">Amino-acid biosynthesis</keyword>
<feature type="binding site" evidence="10">
    <location>
        <position position="75"/>
    </location>
    <ligand>
        <name>pyridoxal 5'-phosphate</name>
        <dbReference type="ChEBI" id="CHEBI:597326"/>
    </ligand>
</feature>
<name>A0A845L7B5_HELGE</name>
<feature type="modified residue" description="N6-(pyridoxal phosphate)lysine" evidence="11">
    <location>
        <position position="45"/>
    </location>
</feature>
<evidence type="ECO:0000256" key="4">
    <source>
        <dbReference type="ARBA" id="ARBA00012681"/>
    </source>
</evidence>
<dbReference type="Pfam" id="PF00291">
    <property type="entry name" value="PALP"/>
    <property type="match status" value="1"/>
</dbReference>
<evidence type="ECO:0000256" key="6">
    <source>
        <dbReference type="ARBA" id="ARBA00022679"/>
    </source>
</evidence>
<feature type="binding site" evidence="10">
    <location>
        <position position="267"/>
    </location>
    <ligand>
        <name>pyridoxal 5'-phosphate</name>
        <dbReference type="ChEBI" id="CHEBI:597326"/>
    </ligand>
</feature>
<evidence type="ECO:0000256" key="12">
    <source>
        <dbReference type="RuleBase" id="RU003985"/>
    </source>
</evidence>
<dbReference type="GO" id="GO:0005737">
    <property type="term" value="C:cytoplasm"/>
    <property type="evidence" value="ECO:0007669"/>
    <property type="project" value="UniProtKB-ARBA"/>
</dbReference>
<keyword evidence="15" id="KW-1185">Reference proteome</keyword>
<dbReference type="RefSeq" id="WP_161261150.1">
    <property type="nucleotide sequence ID" value="NZ_JAFBDC010000003.1"/>
</dbReference>
<dbReference type="InterPro" id="IPR050214">
    <property type="entry name" value="Cys_Synth/Cystath_Beta-Synth"/>
</dbReference>
<organism evidence="14 15">
    <name type="scientific">Heliomicrobium gestii</name>
    <name type="common">Heliobacterium gestii</name>
    <dbReference type="NCBI Taxonomy" id="2699"/>
    <lineage>
        <taxon>Bacteria</taxon>
        <taxon>Bacillati</taxon>
        <taxon>Bacillota</taxon>
        <taxon>Clostridia</taxon>
        <taxon>Eubacteriales</taxon>
        <taxon>Heliobacteriaceae</taxon>
        <taxon>Heliomicrobium</taxon>
    </lineage>
</organism>
<dbReference type="PROSITE" id="PS00901">
    <property type="entry name" value="CYS_SYNTHASE"/>
    <property type="match status" value="1"/>
</dbReference>
<proteinExistence type="inferred from homology"/>
<dbReference type="Gene3D" id="3.40.50.1100">
    <property type="match status" value="2"/>
</dbReference>
<dbReference type="AlphaFoldDB" id="A0A845L7B5"/>
<evidence type="ECO:0000256" key="2">
    <source>
        <dbReference type="ARBA" id="ARBA00004962"/>
    </source>
</evidence>
<comment type="cofactor">
    <cofactor evidence="1 10 12">
        <name>pyridoxal 5'-phosphate</name>
        <dbReference type="ChEBI" id="CHEBI:597326"/>
    </cofactor>
</comment>
<evidence type="ECO:0000256" key="9">
    <source>
        <dbReference type="ARBA" id="ARBA00047931"/>
    </source>
</evidence>
<dbReference type="SUPFAM" id="SSF53686">
    <property type="entry name" value="Tryptophan synthase beta subunit-like PLP-dependent enzymes"/>
    <property type="match status" value="1"/>
</dbReference>
<dbReference type="EC" id="2.5.1.47" evidence="4 12"/>
<evidence type="ECO:0000313" key="14">
    <source>
        <dbReference type="EMBL" id="MZP42587.1"/>
    </source>
</evidence>